<evidence type="ECO:0000313" key="3">
    <source>
        <dbReference type="Proteomes" id="UP000035579"/>
    </source>
</evidence>
<dbReference type="EMBL" id="CP011509">
    <property type="protein sequence ID" value="AKI99102.1"/>
    <property type="molecule type" value="Genomic_DNA"/>
</dbReference>
<protein>
    <submittedName>
        <fullName evidence="2">Uncharacterized protein</fullName>
    </submittedName>
</protein>
<name>A0AAC8Q189_9BACT</name>
<evidence type="ECO:0000256" key="1">
    <source>
        <dbReference type="SAM" id="MobiDB-lite"/>
    </source>
</evidence>
<reference evidence="2 3" key="1">
    <citation type="submission" date="2015-05" db="EMBL/GenBank/DDBJ databases">
        <title>Genome assembly of Archangium gephyra DSM 2261.</title>
        <authorList>
            <person name="Sharma G."/>
            <person name="Subramanian S."/>
        </authorList>
    </citation>
    <scope>NUCLEOTIDE SEQUENCE [LARGE SCALE GENOMIC DNA]</scope>
    <source>
        <strain evidence="2 3">DSM 2261</strain>
    </source>
</reference>
<dbReference type="AlphaFoldDB" id="A0AAC8Q189"/>
<gene>
    <name evidence="2" type="ORF">AA314_00729</name>
</gene>
<proteinExistence type="predicted"/>
<organism evidence="2 3">
    <name type="scientific">Archangium gephyra</name>
    <dbReference type="NCBI Taxonomy" id="48"/>
    <lineage>
        <taxon>Bacteria</taxon>
        <taxon>Pseudomonadati</taxon>
        <taxon>Myxococcota</taxon>
        <taxon>Myxococcia</taxon>
        <taxon>Myxococcales</taxon>
        <taxon>Cystobacterineae</taxon>
        <taxon>Archangiaceae</taxon>
        <taxon>Archangium</taxon>
    </lineage>
</organism>
<feature type="region of interest" description="Disordered" evidence="1">
    <location>
        <begin position="1"/>
        <end position="44"/>
    </location>
</feature>
<evidence type="ECO:0000313" key="2">
    <source>
        <dbReference type="EMBL" id="AKI99102.1"/>
    </source>
</evidence>
<dbReference type="KEGG" id="age:AA314_00729"/>
<dbReference type="Proteomes" id="UP000035579">
    <property type="component" value="Chromosome"/>
</dbReference>
<accession>A0AAC8Q189</accession>
<sequence length="44" mass="4786">MDETVLLDNATSGTEAKPQEENKPKPSVTLKKRKDKKDNGDASA</sequence>